<comment type="similarity">
    <text evidence="1">Belongs to the bactofilin family.</text>
</comment>
<evidence type="ECO:0000313" key="3">
    <source>
        <dbReference type="Proteomes" id="UP000315215"/>
    </source>
</evidence>
<dbReference type="PANTHER" id="PTHR35024">
    <property type="entry name" value="HYPOTHETICAL CYTOSOLIC PROTEIN"/>
    <property type="match status" value="1"/>
</dbReference>
<proteinExistence type="inferred from homology"/>
<dbReference type="AlphaFoldDB" id="A0A516KCE7"/>
<keyword evidence="3" id="KW-1185">Reference proteome</keyword>
<dbReference type="EMBL" id="CP041666">
    <property type="protein sequence ID" value="QDP39040.1"/>
    <property type="molecule type" value="Genomic_DNA"/>
</dbReference>
<dbReference type="InterPro" id="IPR007607">
    <property type="entry name" value="BacA/B"/>
</dbReference>
<sequence>MISSQWRELKISGSGTTSGGSYGYVKINGSGTVLGDLICKEFVSGGSSKVEGDLTIELVDIKGKTSIEGSMQAQTVQVQGTCKVAGSASVRELIVKGTTKIAGAIIGEELLFKGALKVNGDCDVTQARMHGSFTVSGSLKTEFLSVKLHGRCSATSIYAKRLEVVKGGFSFGLENLFEGLAKELRTDMIEGEAIYLEHTRANTVRGKNVHIGPNCQIKYVEYKEEITIAPDAVVREKKQV</sequence>
<accession>A0A516KCE7</accession>
<evidence type="ECO:0000313" key="2">
    <source>
        <dbReference type="EMBL" id="QDP39040.1"/>
    </source>
</evidence>
<dbReference type="Proteomes" id="UP000315215">
    <property type="component" value="Chromosome"/>
</dbReference>
<dbReference type="KEGG" id="aqt:FN924_01715"/>
<dbReference type="PANTHER" id="PTHR35024:SF4">
    <property type="entry name" value="POLYMER-FORMING CYTOSKELETAL PROTEIN"/>
    <property type="match status" value="1"/>
</dbReference>
<evidence type="ECO:0000256" key="1">
    <source>
        <dbReference type="ARBA" id="ARBA00044755"/>
    </source>
</evidence>
<gene>
    <name evidence="2" type="ORF">FN924_01715</name>
</gene>
<protein>
    <submittedName>
        <fullName evidence="2">Polymer-forming cytoskeletal protein</fullName>
    </submittedName>
</protein>
<dbReference type="OrthoDB" id="1730007at2"/>
<reference evidence="2 3" key="1">
    <citation type="submission" date="2019-07" db="EMBL/GenBank/DDBJ databases">
        <authorList>
            <person name="Li J."/>
        </authorList>
    </citation>
    <scope>NUCLEOTIDE SEQUENCE [LARGE SCALE GENOMIC DNA]</scope>
    <source>
        <strain evidence="2 3">TKL69</strain>
    </source>
</reference>
<organism evidence="2 3">
    <name type="scientific">Radiobacillus deserti</name>
    <dbReference type="NCBI Taxonomy" id="2594883"/>
    <lineage>
        <taxon>Bacteria</taxon>
        <taxon>Bacillati</taxon>
        <taxon>Bacillota</taxon>
        <taxon>Bacilli</taxon>
        <taxon>Bacillales</taxon>
        <taxon>Bacillaceae</taxon>
        <taxon>Radiobacillus</taxon>
    </lineage>
</organism>
<name>A0A516KCE7_9BACI</name>
<dbReference type="RefSeq" id="WP_143891790.1">
    <property type="nucleotide sequence ID" value="NZ_CP041666.1"/>
</dbReference>